<accession>A0ACB8DNJ4</accession>
<evidence type="ECO:0000313" key="2">
    <source>
        <dbReference type="Proteomes" id="UP000821865"/>
    </source>
</evidence>
<evidence type="ECO:0000313" key="1">
    <source>
        <dbReference type="EMBL" id="KAH7974013.1"/>
    </source>
</evidence>
<sequence>MKFDGNRKQWHRFRIEFLTALRNKEELSTADKFKCLSTLLSGAAASAISGLRAAEECYQDAIDILNKRFRDETIIVQEHLRSLLDLRPISSSSNITQLRDLYDQVQVHVRSLKALGMSPSTYCYMLWEIVLRVLPSDLVLKFHELYKPRNASTAVSTNEAEVDSERRMTEVDKELKSLLEYFDHQLECREAVTTYTYTKTPAVVEKNRETSRANQHRNVSSTAALQDVLEKPHLCLFCKSSRHRAQVCDSKEVNLTYKKQILTKTGRCFRCLQQGTHEVIVPFPPKDDTMEPDPSASAKQTIMTSLPRMLYEVESY</sequence>
<protein>
    <submittedName>
        <fullName evidence="1">Uncharacterized protein</fullName>
    </submittedName>
</protein>
<proteinExistence type="predicted"/>
<dbReference type="Proteomes" id="UP000821865">
    <property type="component" value="Chromosome 10"/>
</dbReference>
<comment type="caution">
    <text evidence="1">The sequence shown here is derived from an EMBL/GenBank/DDBJ whole genome shotgun (WGS) entry which is preliminary data.</text>
</comment>
<reference evidence="1" key="1">
    <citation type="submission" date="2020-05" db="EMBL/GenBank/DDBJ databases">
        <title>Large-scale comparative analyses of tick genomes elucidate their genetic diversity and vector capacities.</title>
        <authorList>
            <person name="Jia N."/>
            <person name="Wang J."/>
            <person name="Shi W."/>
            <person name="Du L."/>
            <person name="Sun Y."/>
            <person name="Zhan W."/>
            <person name="Jiang J."/>
            <person name="Wang Q."/>
            <person name="Zhang B."/>
            <person name="Ji P."/>
            <person name="Sakyi L.B."/>
            <person name="Cui X."/>
            <person name="Yuan T."/>
            <person name="Jiang B."/>
            <person name="Yang W."/>
            <person name="Lam T.T.-Y."/>
            <person name="Chang Q."/>
            <person name="Ding S."/>
            <person name="Wang X."/>
            <person name="Zhu J."/>
            <person name="Ruan X."/>
            <person name="Zhao L."/>
            <person name="Wei J."/>
            <person name="Que T."/>
            <person name="Du C."/>
            <person name="Cheng J."/>
            <person name="Dai P."/>
            <person name="Han X."/>
            <person name="Huang E."/>
            <person name="Gao Y."/>
            <person name="Liu J."/>
            <person name="Shao H."/>
            <person name="Ye R."/>
            <person name="Li L."/>
            <person name="Wei W."/>
            <person name="Wang X."/>
            <person name="Wang C."/>
            <person name="Yang T."/>
            <person name="Huo Q."/>
            <person name="Li W."/>
            <person name="Guo W."/>
            <person name="Chen H."/>
            <person name="Zhou L."/>
            <person name="Ni X."/>
            <person name="Tian J."/>
            <person name="Zhou Y."/>
            <person name="Sheng Y."/>
            <person name="Liu T."/>
            <person name="Pan Y."/>
            <person name="Xia L."/>
            <person name="Li J."/>
            <person name="Zhao F."/>
            <person name="Cao W."/>
        </authorList>
    </citation>
    <scope>NUCLEOTIDE SEQUENCE</scope>
    <source>
        <strain evidence="1">Dsil-2018</strain>
    </source>
</reference>
<keyword evidence="2" id="KW-1185">Reference proteome</keyword>
<organism evidence="1 2">
    <name type="scientific">Dermacentor silvarum</name>
    <name type="common">Tick</name>
    <dbReference type="NCBI Taxonomy" id="543639"/>
    <lineage>
        <taxon>Eukaryota</taxon>
        <taxon>Metazoa</taxon>
        <taxon>Ecdysozoa</taxon>
        <taxon>Arthropoda</taxon>
        <taxon>Chelicerata</taxon>
        <taxon>Arachnida</taxon>
        <taxon>Acari</taxon>
        <taxon>Parasitiformes</taxon>
        <taxon>Ixodida</taxon>
        <taxon>Ixodoidea</taxon>
        <taxon>Ixodidae</taxon>
        <taxon>Rhipicephalinae</taxon>
        <taxon>Dermacentor</taxon>
    </lineage>
</organism>
<name>A0ACB8DNJ4_DERSI</name>
<gene>
    <name evidence="1" type="ORF">HPB49_008404</name>
</gene>
<dbReference type="EMBL" id="CM023479">
    <property type="protein sequence ID" value="KAH7974013.1"/>
    <property type="molecule type" value="Genomic_DNA"/>
</dbReference>